<protein>
    <submittedName>
        <fullName evidence="2">Uncharacterized protein</fullName>
    </submittedName>
</protein>
<accession>A0A481T534</accession>
<feature type="region of interest" description="Disordered" evidence="1">
    <location>
        <begin position="1"/>
        <end position="31"/>
    </location>
</feature>
<dbReference type="EMBL" id="MH790634">
    <property type="protein sequence ID" value="QBH82860.1"/>
    <property type="molecule type" value="Genomic_DNA"/>
</dbReference>
<dbReference type="EMBL" id="MH790556">
    <property type="protein sequence ID" value="QBH76182.1"/>
    <property type="molecule type" value="Genomic_DNA"/>
</dbReference>
<organismHost>
    <name type="scientific">Homo sapiens</name>
    <name type="common">Human</name>
    <dbReference type="NCBI Taxonomy" id="9606"/>
</organismHost>
<organism evidence="2">
    <name type="scientific">Human herpesvirus 2</name>
    <name type="common">HHV-2</name>
    <name type="synonym">Human herpes simplex virus 2</name>
    <dbReference type="NCBI Taxonomy" id="10310"/>
    <lineage>
        <taxon>Viruses</taxon>
        <taxon>Duplodnaviria</taxon>
        <taxon>Heunggongvirae</taxon>
        <taxon>Peploviricota</taxon>
        <taxon>Herviviricetes</taxon>
        <taxon>Herpesvirales</taxon>
        <taxon>Orthoherpesviridae</taxon>
        <taxon>Alphaherpesvirinae</taxon>
        <taxon>Simplexvirus</taxon>
        <taxon>Simplexvirus humanalpha2</taxon>
    </lineage>
</organism>
<evidence type="ECO:0000256" key="1">
    <source>
        <dbReference type="SAM" id="MobiDB-lite"/>
    </source>
</evidence>
<feature type="compositionally biased region" description="Polar residues" evidence="1">
    <location>
        <begin position="22"/>
        <end position="31"/>
    </location>
</feature>
<sequence>MSRNVTSTRRAPGANPRVPFGATTTARTVPR</sequence>
<evidence type="ECO:0000313" key="3">
    <source>
        <dbReference type="EMBL" id="QBH82860.1"/>
    </source>
</evidence>
<reference evidence="2" key="1">
    <citation type="submission" date="2018-08" db="EMBL/GenBank/DDBJ databases">
        <title>HSV2 whole genome sequences from clinical isolates.</title>
        <authorList>
            <person name="Roychoudhury P."/>
            <person name="Greninger A.L."/>
            <person name="Jerome K.R."/>
            <person name="Johnston C."/>
            <person name="Wald A."/>
            <person name="Xie H."/>
        </authorList>
    </citation>
    <scope>NUCLEOTIDE SEQUENCE</scope>
    <source>
        <strain evidence="3">2000-9815</strain>
        <strain evidence="2">2012-15948</strain>
    </source>
</reference>
<proteinExistence type="predicted"/>
<name>A0A481T534_HHV2</name>
<evidence type="ECO:0000313" key="2">
    <source>
        <dbReference type="EMBL" id="QBH76182.1"/>
    </source>
</evidence>